<dbReference type="Pfam" id="PF00403">
    <property type="entry name" value="HMA"/>
    <property type="match status" value="1"/>
</dbReference>
<evidence type="ECO:0000256" key="5">
    <source>
        <dbReference type="ARBA" id="ARBA00024045"/>
    </source>
</evidence>
<dbReference type="AlphaFoldDB" id="A0A151QRM3"/>
<dbReference type="OMA" id="DENTMGC"/>
<keyword evidence="8" id="KW-1185">Reference proteome</keyword>
<accession>A0A151QRM3</accession>
<name>A0A151QRM3_CAJCA</name>
<evidence type="ECO:0000259" key="6">
    <source>
        <dbReference type="PROSITE" id="PS50846"/>
    </source>
</evidence>
<dbReference type="InterPro" id="IPR036163">
    <property type="entry name" value="HMA_dom_sf"/>
</dbReference>
<feature type="domain" description="HMA" evidence="6">
    <location>
        <begin position="1"/>
        <end position="65"/>
    </location>
</feature>
<gene>
    <name evidence="7" type="ORF">KK1_046300</name>
</gene>
<dbReference type="Gene3D" id="3.30.70.100">
    <property type="match status" value="1"/>
</dbReference>
<proteinExistence type="inferred from homology"/>
<dbReference type="SUPFAM" id="SSF55008">
    <property type="entry name" value="HMA, heavy metal-associated domain"/>
    <property type="match status" value="1"/>
</dbReference>
<dbReference type="PROSITE" id="PS50846">
    <property type="entry name" value="HMA_2"/>
    <property type="match status" value="1"/>
</dbReference>
<evidence type="ECO:0000256" key="4">
    <source>
        <dbReference type="ARBA" id="ARBA00023289"/>
    </source>
</evidence>
<evidence type="ECO:0000256" key="3">
    <source>
        <dbReference type="ARBA" id="ARBA00023288"/>
    </source>
</evidence>
<dbReference type="InterPro" id="IPR006121">
    <property type="entry name" value="HMA_dom"/>
</dbReference>
<dbReference type="Proteomes" id="UP000075243">
    <property type="component" value="Unassembled WGS sequence"/>
</dbReference>
<comment type="similarity">
    <text evidence="5">Belongs to the HIPP family.</text>
</comment>
<keyword evidence="3" id="KW-0449">Lipoprotein</keyword>
<dbReference type="EMBL" id="KQ485068">
    <property type="protein sequence ID" value="KYP32915.1"/>
    <property type="molecule type" value="Genomic_DNA"/>
</dbReference>
<protein>
    <recommendedName>
        <fullName evidence="6">HMA domain-containing protein</fullName>
    </recommendedName>
</protein>
<keyword evidence="2" id="KW-0479">Metal-binding</keyword>
<evidence type="ECO:0000256" key="2">
    <source>
        <dbReference type="ARBA" id="ARBA00022723"/>
    </source>
</evidence>
<dbReference type="GO" id="GO:0046872">
    <property type="term" value="F:metal ion binding"/>
    <property type="evidence" value="ECO:0007669"/>
    <property type="project" value="UniProtKB-KW"/>
</dbReference>
<evidence type="ECO:0000313" key="7">
    <source>
        <dbReference type="EMBL" id="KYP32915.1"/>
    </source>
</evidence>
<feature type="non-terminal residue" evidence="7">
    <location>
        <position position="1"/>
    </location>
</feature>
<organism evidence="7 8">
    <name type="scientific">Cajanus cajan</name>
    <name type="common">Pigeon pea</name>
    <name type="synonym">Cajanus indicus</name>
    <dbReference type="NCBI Taxonomy" id="3821"/>
    <lineage>
        <taxon>Eukaryota</taxon>
        <taxon>Viridiplantae</taxon>
        <taxon>Streptophyta</taxon>
        <taxon>Embryophyta</taxon>
        <taxon>Tracheophyta</taxon>
        <taxon>Spermatophyta</taxon>
        <taxon>Magnoliopsida</taxon>
        <taxon>eudicotyledons</taxon>
        <taxon>Gunneridae</taxon>
        <taxon>Pentapetalae</taxon>
        <taxon>rosids</taxon>
        <taxon>fabids</taxon>
        <taxon>Fabales</taxon>
        <taxon>Fabaceae</taxon>
        <taxon>Papilionoideae</taxon>
        <taxon>50 kb inversion clade</taxon>
        <taxon>NPAAA clade</taxon>
        <taxon>indigoferoid/millettioid clade</taxon>
        <taxon>Phaseoleae</taxon>
        <taxon>Cajanus</taxon>
    </lineage>
</organism>
<dbReference type="Gramene" id="C.cajan_40153.t">
    <property type="protein sequence ID" value="C.cajan_40153.t"/>
    <property type="gene ID" value="C.cajan_40153"/>
</dbReference>
<dbReference type="CDD" id="cd00371">
    <property type="entry name" value="HMA"/>
    <property type="match status" value="1"/>
</dbReference>
<evidence type="ECO:0000313" key="8">
    <source>
        <dbReference type="Proteomes" id="UP000075243"/>
    </source>
</evidence>
<reference evidence="7" key="1">
    <citation type="journal article" date="2012" name="Nat. Biotechnol.">
        <title>Draft genome sequence of pigeonpea (Cajanus cajan), an orphan legume crop of resource-poor farmers.</title>
        <authorList>
            <person name="Varshney R.K."/>
            <person name="Chen W."/>
            <person name="Li Y."/>
            <person name="Bharti A.K."/>
            <person name="Saxena R.K."/>
            <person name="Schlueter J.A."/>
            <person name="Donoghue M.T."/>
            <person name="Azam S."/>
            <person name="Fan G."/>
            <person name="Whaley A.M."/>
            <person name="Farmer A.D."/>
            <person name="Sheridan J."/>
            <person name="Iwata A."/>
            <person name="Tuteja R."/>
            <person name="Penmetsa R.V."/>
            <person name="Wu W."/>
            <person name="Upadhyaya H.D."/>
            <person name="Yang S.P."/>
            <person name="Shah T."/>
            <person name="Saxena K.B."/>
            <person name="Michael T."/>
            <person name="McCombie W.R."/>
            <person name="Yang B."/>
            <person name="Zhang G."/>
            <person name="Yang H."/>
            <person name="Wang J."/>
            <person name="Spillane C."/>
            <person name="Cook D.R."/>
            <person name="May G.D."/>
            <person name="Xu X."/>
            <person name="Jackson S.A."/>
        </authorList>
    </citation>
    <scope>NUCLEOTIDE SEQUENCE [LARGE SCALE GENOMIC DNA]</scope>
</reference>
<keyword evidence="1" id="KW-0488">Methylation</keyword>
<keyword evidence="4" id="KW-0636">Prenylation</keyword>
<dbReference type="STRING" id="3821.A0A151QRM3"/>
<sequence>LQKIELKVSINCCEGCKRKVNKALRNLEGVLNIDIDPLQPKITVLGNVNPNILIKKLLKVGKRAEVCSYEEAKAEVEDKLMGVSKGNEKQNTKWKQEKQPHSCDFKIEKTKDVIGKKKASKDYNKMTYNPCGHQEVKKEDHHLPPQEVNFMVHPSMVNMNPYSNIKTPPQYCYIAQPCAVAVPYYAIPSYSAPPLPQACVEEHLDMPSFQPSFFRPMVRAGDYFSDENTMGCIVM</sequence>
<dbReference type="PANTHER" id="PTHR45868:SF14">
    <property type="entry name" value="OS08G0205500 PROTEIN"/>
    <property type="match status" value="1"/>
</dbReference>
<dbReference type="PANTHER" id="PTHR45868">
    <property type="entry name" value="HEAVY METAL-ASSOCIATED ISOPRENYLATED PLANT PROTEIN 33-RELATED"/>
    <property type="match status" value="1"/>
</dbReference>
<evidence type="ECO:0000256" key="1">
    <source>
        <dbReference type="ARBA" id="ARBA00022481"/>
    </source>
</evidence>